<dbReference type="InParanoid" id="A2EAN6"/>
<feature type="region of interest" description="Disordered" evidence="6">
    <location>
        <begin position="580"/>
        <end position="651"/>
    </location>
</feature>
<dbReference type="PRINTS" id="PR00853">
    <property type="entry name" value="XPGRADSUPER"/>
</dbReference>
<name>A2EAN6_TRIV3</name>
<feature type="region of interest" description="Disordered" evidence="6">
    <location>
        <begin position="540"/>
        <end position="568"/>
    </location>
</feature>
<dbReference type="Pfam" id="PF00867">
    <property type="entry name" value="XPG_I"/>
    <property type="match status" value="1"/>
</dbReference>
<dbReference type="SMART" id="SM00484">
    <property type="entry name" value="XPGI"/>
    <property type="match status" value="1"/>
</dbReference>
<dbReference type="SUPFAM" id="SSF47807">
    <property type="entry name" value="5' to 3' exonuclease, C-terminal subdomain"/>
    <property type="match status" value="1"/>
</dbReference>
<evidence type="ECO:0000259" key="7">
    <source>
        <dbReference type="SMART" id="SM00484"/>
    </source>
</evidence>
<dbReference type="AlphaFoldDB" id="A2EAN6"/>
<evidence type="ECO:0000256" key="5">
    <source>
        <dbReference type="ARBA" id="ARBA00022842"/>
    </source>
</evidence>
<evidence type="ECO:0000256" key="1">
    <source>
        <dbReference type="ARBA" id="ARBA00022722"/>
    </source>
</evidence>
<feature type="compositionally biased region" description="Basic and acidic residues" evidence="6">
    <location>
        <begin position="233"/>
        <end position="243"/>
    </location>
</feature>
<keyword evidence="5" id="KW-0460">Magnesium</keyword>
<dbReference type="PANTHER" id="PTHR11081">
    <property type="entry name" value="FLAP ENDONUCLEASE FAMILY MEMBER"/>
    <property type="match status" value="1"/>
</dbReference>
<evidence type="ECO:0000259" key="8">
    <source>
        <dbReference type="SMART" id="SM00485"/>
    </source>
</evidence>
<dbReference type="Pfam" id="PF00752">
    <property type="entry name" value="XPG_N"/>
    <property type="match status" value="1"/>
</dbReference>
<evidence type="ECO:0000256" key="2">
    <source>
        <dbReference type="ARBA" id="ARBA00022723"/>
    </source>
</evidence>
<evidence type="ECO:0000313" key="10">
    <source>
        <dbReference type="Proteomes" id="UP000001542"/>
    </source>
</evidence>
<dbReference type="SMART" id="SM00485">
    <property type="entry name" value="XPGN"/>
    <property type="match status" value="1"/>
</dbReference>
<dbReference type="GO" id="GO:0008409">
    <property type="term" value="F:5'-3' exonuclease activity"/>
    <property type="evidence" value="ECO:0000318"/>
    <property type="project" value="GO_Central"/>
</dbReference>
<dbReference type="Gene3D" id="3.40.50.1010">
    <property type="entry name" value="5'-nuclease"/>
    <property type="match status" value="2"/>
</dbReference>
<gene>
    <name evidence="9" type="ORF">TVAG_046610</name>
</gene>
<evidence type="ECO:0000256" key="6">
    <source>
        <dbReference type="SAM" id="MobiDB-lite"/>
    </source>
</evidence>
<reference evidence="9" key="1">
    <citation type="submission" date="2006-10" db="EMBL/GenBank/DDBJ databases">
        <authorList>
            <person name="Amadeo P."/>
            <person name="Zhao Q."/>
            <person name="Wortman J."/>
            <person name="Fraser-Liggett C."/>
            <person name="Carlton J."/>
        </authorList>
    </citation>
    <scope>NUCLEOTIDE SEQUENCE</scope>
    <source>
        <strain evidence="9">G3</strain>
    </source>
</reference>
<feature type="region of interest" description="Disordered" evidence="6">
    <location>
        <begin position="97"/>
        <end position="118"/>
    </location>
</feature>
<keyword evidence="1" id="KW-0540">Nuclease</keyword>
<evidence type="ECO:0000313" key="9">
    <source>
        <dbReference type="EMBL" id="EAY10239.1"/>
    </source>
</evidence>
<dbReference type="GO" id="GO:0046872">
    <property type="term" value="F:metal ion binding"/>
    <property type="evidence" value="ECO:0007669"/>
    <property type="project" value="UniProtKB-KW"/>
</dbReference>
<dbReference type="STRING" id="5722.A2EAN6"/>
<dbReference type="InterPro" id="IPR029060">
    <property type="entry name" value="PIN-like_dom_sf"/>
</dbReference>
<keyword evidence="10" id="KW-1185">Reference proteome</keyword>
<dbReference type="InterPro" id="IPR036279">
    <property type="entry name" value="5-3_exonuclease_C_sf"/>
</dbReference>
<evidence type="ECO:0000256" key="4">
    <source>
        <dbReference type="ARBA" id="ARBA00022801"/>
    </source>
</evidence>
<dbReference type="VEuPathDB" id="TrichDB:TVAG_046610"/>
<feature type="compositionally biased region" description="Low complexity" evidence="6">
    <location>
        <begin position="618"/>
        <end position="629"/>
    </location>
</feature>
<dbReference type="VEuPathDB" id="TrichDB:TVAGG3_0958330"/>
<proteinExistence type="predicted"/>
<feature type="region of interest" description="Disordered" evidence="6">
    <location>
        <begin position="223"/>
        <end position="248"/>
    </location>
</feature>
<dbReference type="InterPro" id="IPR006085">
    <property type="entry name" value="XPG_DNA_repair_N"/>
</dbReference>
<keyword evidence="2" id="KW-0479">Metal-binding</keyword>
<dbReference type="eggNOG" id="KOG2520">
    <property type="taxonomic scope" value="Eukaryota"/>
</dbReference>
<keyword evidence="3" id="KW-0255">Endonuclease</keyword>
<dbReference type="InterPro" id="IPR006086">
    <property type="entry name" value="XPG-I_dom"/>
</dbReference>
<dbReference type="OrthoDB" id="31113at2759"/>
<feature type="compositionally biased region" description="Acidic residues" evidence="6">
    <location>
        <begin position="642"/>
        <end position="651"/>
    </location>
</feature>
<protein>
    <submittedName>
        <fullName evidence="9">XPG I-region family protein</fullName>
    </submittedName>
</protein>
<sequence>MGVPGLWRILDTASQPVSLDYYSGSRIALDINSHLNRMLHGNHGGNWLFYLMKDLFTIMHHNISIIVVFQGSSSNKKMFSRLLDQDETRLRSILIRTANSIPQEPPKPNPPQRTEEQEKIATKTLEEIQNKSPKKRREILRESDPLQYSLSQLNFVKTLPAPAKKPMTVHRSEITTPYIFKPQDDTPEIKEPVPKDVVAPSPKPKSEQFTTDFINEYKELLNSVDENPEENSEEKNNEKIPNDDKDDFEPISLLPADNPYLPPVENYVTADHIRAVKGLLDVMDVPYIIAPEESTAECARLELEGIVDATASDDNNAFLFGSKILIRNIFLRPHSITLKSLEVYGMTRKRLLQLAMMIDGDYNDDIKKRLFTVGPIRGLKILSLFPDEKNGLFQFKEWFSHVIQKNQSQYNNGNPNLIKFSQSKWVKKLIVPSNFPPADLMEAFISPVVSDEKPVAHSPLFDRNNLIEYVQKNSNALLHLITNYVDAFIGRNTRSENSFVFTKFTVNPVNIPESVFPYFDFFKEYLQGNKEIQNKTVNFLSDESESEKETENEKENKETEILPENSNFADEIPKEVKIRIRRESAIRRREEKKDNSMEPSSDDTLRPPSYYAPTEYLMSSSSTSSQTMSDAENESQKKDEGDYSDFEEVQT</sequence>
<feature type="domain" description="XPG-I" evidence="7">
    <location>
        <begin position="281"/>
        <end position="357"/>
    </location>
</feature>
<dbReference type="RefSeq" id="XP_001322462.1">
    <property type="nucleotide sequence ID" value="XM_001322427.1"/>
</dbReference>
<feature type="region of interest" description="Disordered" evidence="6">
    <location>
        <begin position="180"/>
        <end position="210"/>
    </location>
</feature>
<dbReference type="KEGG" id="tva:4768169"/>
<dbReference type="GO" id="GO:0017108">
    <property type="term" value="F:5'-flap endonuclease activity"/>
    <property type="evidence" value="ECO:0000318"/>
    <property type="project" value="GO_Central"/>
</dbReference>
<keyword evidence="4" id="KW-0378">Hydrolase</keyword>
<feature type="domain" description="XPG N-terminal" evidence="8">
    <location>
        <begin position="1"/>
        <end position="88"/>
    </location>
</feature>
<feature type="compositionally biased region" description="Basic and acidic residues" evidence="6">
    <location>
        <begin position="547"/>
        <end position="560"/>
    </location>
</feature>
<dbReference type="PANTHER" id="PTHR11081:SF9">
    <property type="entry name" value="FLAP ENDONUCLEASE 1"/>
    <property type="match status" value="1"/>
</dbReference>
<feature type="compositionally biased region" description="Basic and acidic residues" evidence="6">
    <location>
        <begin position="182"/>
        <end position="194"/>
    </location>
</feature>
<dbReference type="SUPFAM" id="SSF88723">
    <property type="entry name" value="PIN domain-like"/>
    <property type="match status" value="1"/>
</dbReference>
<evidence type="ECO:0000256" key="3">
    <source>
        <dbReference type="ARBA" id="ARBA00022759"/>
    </source>
</evidence>
<accession>A2EAN6</accession>
<reference evidence="9" key="2">
    <citation type="journal article" date="2007" name="Science">
        <title>Draft genome sequence of the sexually transmitted pathogen Trichomonas vaginalis.</title>
        <authorList>
            <person name="Carlton J.M."/>
            <person name="Hirt R.P."/>
            <person name="Silva J.C."/>
            <person name="Delcher A.L."/>
            <person name="Schatz M."/>
            <person name="Zhao Q."/>
            <person name="Wortman J.R."/>
            <person name="Bidwell S.L."/>
            <person name="Alsmark U.C.M."/>
            <person name="Besteiro S."/>
            <person name="Sicheritz-Ponten T."/>
            <person name="Noel C.J."/>
            <person name="Dacks J.B."/>
            <person name="Foster P.G."/>
            <person name="Simillion C."/>
            <person name="Van de Peer Y."/>
            <person name="Miranda-Saavedra D."/>
            <person name="Barton G.J."/>
            <person name="Westrop G.D."/>
            <person name="Mueller S."/>
            <person name="Dessi D."/>
            <person name="Fiori P.L."/>
            <person name="Ren Q."/>
            <person name="Paulsen I."/>
            <person name="Zhang H."/>
            <person name="Bastida-Corcuera F.D."/>
            <person name="Simoes-Barbosa A."/>
            <person name="Brown M.T."/>
            <person name="Hayes R.D."/>
            <person name="Mukherjee M."/>
            <person name="Okumura C.Y."/>
            <person name="Schneider R."/>
            <person name="Smith A.J."/>
            <person name="Vanacova S."/>
            <person name="Villalvazo M."/>
            <person name="Haas B.J."/>
            <person name="Pertea M."/>
            <person name="Feldblyum T.V."/>
            <person name="Utterback T.R."/>
            <person name="Shu C.L."/>
            <person name="Osoegawa K."/>
            <person name="de Jong P.J."/>
            <person name="Hrdy I."/>
            <person name="Horvathova L."/>
            <person name="Zubacova Z."/>
            <person name="Dolezal P."/>
            <person name="Malik S.B."/>
            <person name="Logsdon J.M. Jr."/>
            <person name="Henze K."/>
            <person name="Gupta A."/>
            <person name="Wang C.C."/>
            <person name="Dunne R.L."/>
            <person name="Upcroft J.A."/>
            <person name="Upcroft P."/>
            <person name="White O."/>
            <person name="Salzberg S.L."/>
            <person name="Tang P."/>
            <person name="Chiu C.-H."/>
            <person name="Lee Y.-S."/>
            <person name="Embley T.M."/>
            <person name="Coombs G.H."/>
            <person name="Mottram J.C."/>
            <person name="Tachezy J."/>
            <person name="Fraser-Liggett C.M."/>
            <person name="Johnson P.J."/>
        </authorList>
    </citation>
    <scope>NUCLEOTIDE SEQUENCE [LARGE SCALE GENOMIC DNA]</scope>
    <source>
        <strain evidence="9">G3</strain>
    </source>
</reference>
<dbReference type="EMBL" id="DS113341">
    <property type="protein sequence ID" value="EAY10239.1"/>
    <property type="molecule type" value="Genomic_DNA"/>
</dbReference>
<dbReference type="InterPro" id="IPR006084">
    <property type="entry name" value="XPG/Rad2"/>
</dbReference>
<organism evidence="9 10">
    <name type="scientific">Trichomonas vaginalis (strain ATCC PRA-98 / G3)</name>
    <dbReference type="NCBI Taxonomy" id="412133"/>
    <lineage>
        <taxon>Eukaryota</taxon>
        <taxon>Metamonada</taxon>
        <taxon>Parabasalia</taxon>
        <taxon>Trichomonadida</taxon>
        <taxon>Trichomonadidae</taxon>
        <taxon>Trichomonas</taxon>
    </lineage>
</organism>
<feature type="compositionally biased region" description="Basic and acidic residues" evidence="6">
    <location>
        <begin position="580"/>
        <end position="596"/>
    </location>
</feature>
<dbReference type="Proteomes" id="UP000001542">
    <property type="component" value="Unassembled WGS sequence"/>
</dbReference>